<evidence type="ECO:0000313" key="1">
    <source>
        <dbReference type="EMBL" id="ANM46451.1"/>
    </source>
</evidence>
<protein>
    <submittedName>
        <fullName evidence="1">Neck protein</fullName>
    </submittedName>
</protein>
<dbReference type="InterPro" id="IPR021674">
    <property type="entry name" value="Phage_T4_Gp14_neck-protein"/>
</dbReference>
<dbReference type="OrthoDB" id="5624at10239"/>
<gene>
    <name evidence="1" type="ORF">MP1_gp0157</name>
</gene>
<dbReference type="GeneID" id="29059255"/>
<keyword evidence="2" id="KW-1185">Reference proteome</keyword>
<accession>A0A192YC66</accession>
<organism evidence="1 2">
    <name type="scientific">Morganella phage vB_MmoM_MP1</name>
    <dbReference type="NCBI Taxonomy" id="1852628"/>
    <lineage>
        <taxon>Viruses</taxon>
        <taxon>Duplodnaviria</taxon>
        <taxon>Heunggongvirae</taxon>
        <taxon>Uroviricota</taxon>
        <taxon>Caudoviricetes</taxon>
        <taxon>Pantevenvirales</taxon>
        <taxon>Straboviridae</taxon>
        <taxon>Gualtarvirus</taxon>
        <taxon>Gualtarvirus mp1</taxon>
    </lineage>
</organism>
<dbReference type="Proteomes" id="UP000203816">
    <property type="component" value="Segment"/>
</dbReference>
<proteinExistence type="predicted"/>
<dbReference type="EMBL" id="KX078569">
    <property type="protein sequence ID" value="ANM46451.1"/>
    <property type="molecule type" value="Genomic_DNA"/>
</dbReference>
<dbReference type="KEGG" id="vg:29059255"/>
<name>A0A192YC66_9CAUD</name>
<sequence>MDSSLFARLENDTGYHKTNKTEVLNPYVNFMKHENTQQLADVLVQETIQMRGLEFYYIPREYVKPDMLFGEDLQNYFDKAWKFAAYLETYDEYTGNNSFFSKFGMEVNDEINVIVNPSLFKYQVNNKEPQPGDLIYFPMDNSLFEINWVEPYKPFYQVGKNAQRRIVAQKFIYSGEEINPELQFNDDINISELSALDLEPVRNLDGISDNNIEQYEEPKAINKEASEYVHDYYVGNGRGSPFSTFE</sequence>
<dbReference type="RefSeq" id="YP_009280015.1">
    <property type="nucleotide sequence ID" value="NC_031020.1"/>
</dbReference>
<dbReference type="Pfam" id="PF11649">
    <property type="entry name" value="T4_neck-protein"/>
    <property type="match status" value="1"/>
</dbReference>
<reference evidence="1 2" key="1">
    <citation type="submission" date="2016-04" db="EMBL/GenBank/DDBJ databases">
        <title>Comparative genomics of Morganella phages MP1 and MP2 define new clades among the T4 and T7-like Viruses.</title>
        <authorList>
            <person name="Pinto G."/>
            <person name="Oliveira A."/>
            <person name="Malgorzata L."/>
            <person name="Kropinski A."/>
            <person name="Azeredo J."/>
        </authorList>
    </citation>
    <scope>NUCLEOTIDE SEQUENCE [LARGE SCALE GENOMIC DNA]</scope>
</reference>
<evidence type="ECO:0000313" key="2">
    <source>
        <dbReference type="Proteomes" id="UP000203816"/>
    </source>
</evidence>